<dbReference type="AlphaFoldDB" id="A0A0D2JUG8"/>
<protein>
    <recommendedName>
        <fullName evidence="15">Mitochondrial ribonuclease P catalytic subunit</fullName>
        <ecNumber evidence="5">3.1.26.5</ecNumber>
    </recommendedName>
    <alternativeName>
        <fullName evidence="16">Mitochondrial ribonuclease P protein 3</fullName>
    </alternativeName>
</protein>
<dbReference type="InterPro" id="IPR033443">
    <property type="entry name" value="PROP1-like_PPR_dom"/>
</dbReference>
<dbReference type="InterPro" id="IPR031595">
    <property type="entry name" value="PRORP_C"/>
</dbReference>
<evidence type="ECO:0000256" key="10">
    <source>
        <dbReference type="ARBA" id="ARBA00022801"/>
    </source>
</evidence>
<comment type="subcellular location">
    <subcellularLocation>
        <location evidence="3">Mitochondrion</location>
    </subcellularLocation>
</comment>
<sequence>MQAAGQAPDETIFTHLARAAAARGDPDAALSFAREVVAAERGGGGGGGGKMVARLRTFQPALVGLALAGRADEALAVADELAALGRDYLDLTESEYALLLEAVARGGSYAQFAALLGRMQADLNQLRPSTLALVERFFATPGAAAAFAEGGPMAGRGVGWEAARWVAVDRSGFSADAGEPLGCIDLSPAGWQSLLGTIFDAMGAARHGTEQARRDFEAWLSCHGPYEAIIDGANAALFGRHDPPHTLDLGQVRAVWDAVQLRFPDLRPLVVLSSGKRREVAARDPSDADAAWLLRLQRERRLYVTPRDCHDDWFWLYAAVRAGEKGVLVTNDELRDHIYALLRPKHFFRWKERHIARFTLPQRPAAAPGRAGAAAAAWLHLPSPFTPCVQQLPGSGAWMVPAADRDDWLLIRPRAG</sequence>
<evidence type="ECO:0000259" key="18">
    <source>
        <dbReference type="Pfam" id="PF17177"/>
    </source>
</evidence>
<evidence type="ECO:0000256" key="5">
    <source>
        <dbReference type="ARBA" id="ARBA00012179"/>
    </source>
</evidence>
<evidence type="ECO:0000256" key="7">
    <source>
        <dbReference type="ARBA" id="ARBA00022722"/>
    </source>
</evidence>
<evidence type="ECO:0000313" key="19">
    <source>
        <dbReference type="EMBL" id="KIZ02508.1"/>
    </source>
</evidence>
<dbReference type="PANTHER" id="PTHR13547">
    <property type="match status" value="1"/>
</dbReference>
<evidence type="ECO:0000256" key="15">
    <source>
        <dbReference type="ARBA" id="ARBA00044536"/>
    </source>
</evidence>
<dbReference type="Pfam" id="PF16953">
    <property type="entry name" value="PRORP"/>
    <property type="match status" value="1"/>
</dbReference>
<proteinExistence type="inferred from homology"/>
<keyword evidence="14" id="KW-0496">Mitochondrion</keyword>
<name>A0A0D2JUG8_9CHLO</name>
<gene>
    <name evidence="19" type="ORF">MNEG_5451</name>
</gene>
<dbReference type="CDD" id="cd18718">
    <property type="entry name" value="PIN_PRORP"/>
    <property type="match status" value="1"/>
</dbReference>
<keyword evidence="10" id="KW-0378">Hydrolase</keyword>
<evidence type="ECO:0000256" key="16">
    <source>
        <dbReference type="ARBA" id="ARBA00044559"/>
    </source>
</evidence>
<feature type="domain" description="PROP1-like PPR" evidence="18">
    <location>
        <begin position="1"/>
        <end position="143"/>
    </location>
</feature>
<evidence type="ECO:0000256" key="4">
    <source>
        <dbReference type="ARBA" id="ARBA00007626"/>
    </source>
</evidence>
<feature type="domain" description="PRORP" evidence="17">
    <location>
        <begin position="169"/>
        <end position="359"/>
    </location>
</feature>
<dbReference type="EC" id="3.1.26.5" evidence="5"/>
<evidence type="ECO:0000256" key="6">
    <source>
        <dbReference type="ARBA" id="ARBA00022694"/>
    </source>
</evidence>
<dbReference type="Proteomes" id="UP000054498">
    <property type="component" value="Unassembled WGS sequence"/>
</dbReference>
<comment type="similarity">
    <text evidence="4">Belongs to the PPR family. P subfamily.</text>
</comment>
<evidence type="ECO:0000256" key="13">
    <source>
        <dbReference type="ARBA" id="ARBA00022946"/>
    </source>
</evidence>
<dbReference type="PANTHER" id="PTHR13547:SF1">
    <property type="entry name" value="MITOCHONDRIAL RIBONUCLEASE P CATALYTIC SUBUNIT"/>
    <property type="match status" value="1"/>
</dbReference>
<dbReference type="GeneID" id="25738328"/>
<evidence type="ECO:0000256" key="11">
    <source>
        <dbReference type="ARBA" id="ARBA00022833"/>
    </source>
</evidence>
<evidence type="ECO:0000256" key="2">
    <source>
        <dbReference type="ARBA" id="ARBA00001946"/>
    </source>
</evidence>
<evidence type="ECO:0000256" key="3">
    <source>
        <dbReference type="ARBA" id="ARBA00004173"/>
    </source>
</evidence>
<dbReference type="RefSeq" id="XP_013901527.1">
    <property type="nucleotide sequence ID" value="XM_014046073.1"/>
</dbReference>
<evidence type="ECO:0000259" key="17">
    <source>
        <dbReference type="Pfam" id="PF16953"/>
    </source>
</evidence>
<keyword evidence="8" id="KW-0479">Metal-binding</keyword>
<keyword evidence="13" id="KW-0809">Transit peptide</keyword>
<dbReference type="GO" id="GO:0046872">
    <property type="term" value="F:metal ion binding"/>
    <property type="evidence" value="ECO:0007669"/>
    <property type="project" value="UniProtKB-KW"/>
</dbReference>
<evidence type="ECO:0000256" key="12">
    <source>
        <dbReference type="ARBA" id="ARBA00022842"/>
    </source>
</evidence>
<accession>A0A0D2JUG8</accession>
<evidence type="ECO:0000256" key="9">
    <source>
        <dbReference type="ARBA" id="ARBA00022737"/>
    </source>
</evidence>
<dbReference type="InterPro" id="IPR011990">
    <property type="entry name" value="TPR-like_helical_dom_sf"/>
</dbReference>
<organism evidence="19 20">
    <name type="scientific">Monoraphidium neglectum</name>
    <dbReference type="NCBI Taxonomy" id="145388"/>
    <lineage>
        <taxon>Eukaryota</taxon>
        <taxon>Viridiplantae</taxon>
        <taxon>Chlorophyta</taxon>
        <taxon>core chlorophytes</taxon>
        <taxon>Chlorophyceae</taxon>
        <taxon>CS clade</taxon>
        <taxon>Sphaeropleales</taxon>
        <taxon>Selenastraceae</taxon>
        <taxon>Monoraphidium</taxon>
    </lineage>
</organism>
<evidence type="ECO:0000256" key="14">
    <source>
        <dbReference type="ARBA" id="ARBA00023128"/>
    </source>
</evidence>
<keyword evidence="9" id="KW-0677">Repeat</keyword>
<dbReference type="Gene3D" id="3.40.50.11980">
    <property type="match status" value="1"/>
</dbReference>
<evidence type="ECO:0000256" key="1">
    <source>
        <dbReference type="ARBA" id="ARBA00000928"/>
    </source>
</evidence>
<dbReference type="STRING" id="145388.A0A0D2JUG8"/>
<dbReference type="GO" id="GO:0005739">
    <property type="term" value="C:mitochondrion"/>
    <property type="evidence" value="ECO:0007669"/>
    <property type="project" value="UniProtKB-SubCell"/>
</dbReference>
<dbReference type="Gene3D" id="1.25.40.10">
    <property type="entry name" value="Tetratricopeptide repeat domain"/>
    <property type="match status" value="1"/>
</dbReference>
<keyword evidence="12" id="KW-0460">Magnesium</keyword>
<evidence type="ECO:0000313" key="20">
    <source>
        <dbReference type="Proteomes" id="UP000054498"/>
    </source>
</evidence>
<keyword evidence="7" id="KW-0540">Nuclease</keyword>
<dbReference type="KEGG" id="mng:MNEG_5451"/>
<reference evidence="19 20" key="1">
    <citation type="journal article" date="2013" name="BMC Genomics">
        <title>Reconstruction of the lipid metabolism for the microalga Monoraphidium neglectum from its genome sequence reveals characteristics suitable for biofuel production.</title>
        <authorList>
            <person name="Bogen C."/>
            <person name="Al-Dilaimi A."/>
            <person name="Albersmeier A."/>
            <person name="Wichmann J."/>
            <person name="Grundmann M."/>
            <person name="Rupp O."/>
            <person name="Lauersen K.J."/>
            <person name="Blifernez-Klassen O."/>
            <person name="Kalinowski J."/>
            <person name="Goesmann A."/>
            <person name="Mussgnug J.H."/>
            <person name="Kruse O."/>
        </authorList>
    </citation>
    <scope>NUCLEOTIDE SEQUENCE [LARGE SCALE GENOMIC DNA]</scope>
    <source>
        <strain evidence="19 20">SAG 48.87</strain>
    </source>
</reference>
<keyword evidence="20" id="KW-1185">Reference proteome</keyword>
<dbReference type="GO" id="GO:0001682">
    <property type="term" value="P:tRNA 5'-leader removal"/>
    <property type="evidence" value="ECO:0007669"/>
    <property type="project" value="TreeGrafter"/>
</dbReference>
<dbReference type="InterPro" id="IPR033495">
    <property type="entry name" value="MRPP3_PIN_dom"/>
</dbReference>
<comment type="cofactor">
    <cofactor evidence="2">
        <name>Mg(2+)</name>
        <dbReference type="ChEBI" id="CHEBI:18420"/>
    </cofactor>
</comment>
<keyword evidence="11" id="KW-0862">Zinc</keyword>
<dbReference type="Pfam" id="PF17177">
    <property type="entry name" value="PPR_long"/>
    <property type="match status" value="1"/>
</dbReference>
<keyword evidence="6" id="KW-0819">tRNA processing</keyword>
<dbReference type="EMBL" id="KK101032">
    <property type="protein sequence ID" value="KIZ02508.1"/>
    <property type="molecule type" value="Genomic_DNA"/>
</dbReference>
<comment type="catalytic activity">
    <reaction evidence="1">
        <text>Endonucleolytic cleavage of RNA, removing 5'-extranucleotides from tRNA precursor.</text>
        <dbReference type="EC" id="3.1.26.5"/>
    </reaction>
</comment>
<dbReference type="GO" id="GO:0004526">
    <property type="term" value="F:ribonuclease P activity"/>
    <property type="evidence" value="ECO:0007669"/>
    <property type="project" value="UniProtKB-EC"/>
</dbReference>
<evidence type="ECO:0000256" key="8">
    <source>
        <dbReference type="ARBA" id="ARBA00022723"/>
    </source>
</evidence>
<dbReference type="OrthoDB" id="46913at2759"/>